<sequence length="260" mass="26900">MRLTTMGLVAALAAAGPVAAGVEGASGGTRCSIQSDYAARTHGKAFVFERQGDGGPTRDVAIGGGRLWLDGSEVVLSAADGRRIREIERLLGEAVPLLREVALDAVDIAFAALGEVARGFGAQPEALARLDAGRERLRARWNEGAALAFGGGGRLQGAETEALAADLVRPILAEFMPGLVAGAVRESLAVALRGGQGADGFEARMARMGEEIERRVTGPAAALEPKAEALCAAARRIEALQSALDLRLPSGDALRLLRAD</sequence>
<protein>
    <submittedName>
        <fullName evidence="2">DUF2884 family protein</fullName>
    </submittedName>
</protein>
<proteinExistence type="predicted"/>
<dbReference type="InterPro" id="IPR021307">
    <property type="entry name" value="DUF2884"/>
</dbReference>
<organism evidence="2 3">
    <name type="scientific">Coralloluteibacterium thermophilum</name>
    <dbReference type="NCBI Taxonomy" id="2707049"/>
    <lineage>
        <taxon>Bacteria</taxon>
        <taxon>Pseudomonadati</taxon>
        <taxon>Pseudomonadota</taxon>
        <taxon>Gammaproteobacteria</taxon>
        <taxon>Lysobacterales</taxon>
        <taxon>Lysobacteraceae</taxon>
        <taxon>Coralloluteibacterium</taxon>
    </lineage>
</organism>
<dbReference type="Proteomes" id="UP001595892">
    <property type="component" value="Unassembled WGS sequence"/>
</dbReference>
<evidence type="ECO:0000313" key="3">
    <source>
        <dbReference type="Proteomes" id="UP001595892"/>
    </source>
</evidence>
<feature type="signal peptide" evidence="1">
    <location>
        <begin position="1"/>
        <end position="20"/>
    </location>
</feature>
<accession>A0ABV9NNK0</accession>
<gene>
    <name evidence="2" type="ORF">ACFO3Q_12870</name>
</gene>
<feature type="chain" id="PRO_5046556689" evidence="1">
    <location>
        <begin position="21"/>
        <end position="260"/>
    </location>
</feature>
<dbReference type="RefSeq" id="WP_377005130.1">
    <property type="nucleotide sequence ID" value="NZ_JBHSGG010000035.1"/>
</dbReference>
<evidence type="ECO:0000256" key="1">
    <source>
        <dbReference type="SAM" id="SignalP"/>
    </source>
</evidence>
<dbReference type="Pfam" id="PF11101">
    <property type="entry name" value="DUF2884"/>
    <property type="match status" value="1"/>
</dbReference>
<dbReference type="EMBL" id="JBHSGG010000035">
    <property type="protein sequence ID" value="MFC4729060.1"/>
    <property type="molecule type" value="Genomic_DNA"/>
</dbReference>
<reference evidence="3" key="1">
    <citation type="journal article" date="2019" name="Int. J. Syst. Evol. Microbiol.">
        <title>The Global Catalogue of Microorganisms (GCM) 10K type strain sequencing project: providing services to taxonomists for standard genome sequencing and annotation.</title>
        <authorList>
            <consortium name="The Broad Institute Genomics Platform"/>
            <consortium name="The Broad Institute Genome Sequencing Center for Infectious Disease"/>
            <person name="Wu L."/>
            <person name="Ma J."/>
        </authorList>
    </citation>
    <scope>NUCLEOTIDE SEQUENCE [LARGE SCALE GENOMIC DNA]</scope>
    <source>
        <strain evidence="3">CGMCC 1.13574</strain>
    </source>
</reference>
<name>A0ABV9NNK0_9GAMM</name>
<comment type="caution">
    <text evidence="2">The sequence shown here is derived from an EMBL/GenBank/DDBJ whole genome shotgun (WGS) entry which is preliminary data.</text>
</comment>
<evidence type="ECO:0000313" key="2">
    <source>
        <dbReference type="EMBL" id="MFC4729060.1"/>
    </source>
</evidence>
<keyword evidence="1" id="KW-0732">Signal</keyword>
<keyword evidence="3" id="KW-1185">Reference proteome</keyword>